<evidence type="ECO:0000256" key="1">
    <source>
        <dbReference type="SAM" id="MobiDB-lite"/>
    </source>
</evidence>
<evidence type="ECO:0000313" key="4">
    <source>
        <dbReference type="Proteomes" id="UP000271624"/>
    </source>
</evidence>
<evidence type="ECO:0000313" key="3">
    <source>
        <dbReference type="EMBL" id="RUT02461.1"/>
    </source>
</evidence>
<dbReference type="Pfam" id="PF14065">
    <property type="entry name" value="Pvc16_N"/>
    <property type="match status" value="1"/>
</dbReference>
<sequence>MSNSLAIAAVTTTLRYLLQRRFDSNGSGSVTVTTKPPDKARDNNGNANNQVNLFLYQTKENAAWRNMDIPTQVKPGETGLPPLALNLYYMLTAYAQNDDFPEPTSHNLLGEAMSVFHDYSVLKPEDIKNALPAADIAKYDLYNQIERVKITPQSLSLDELSKMWTTFQTQYRISTAYEVSVVLIESTRPPKTPLPVLSRSSGDTGVTTQANITPPYPTLLSVNFTAIEQARENLPAYQKKLLQKPAANLGDELTLTGYNLEGNNVEIVFNNPQLTAPNIITIAATARTPTEIQLTIDTTQPDKWCPGLYTVTANIEDRSSNGLPLPIAPTIENLAFDSRDNSDPNKPNNVIVQVTCNPPVLPAQRVSLVLSTQETALVEIGNRELIARNHPIQTDTLEFELGDIPAGTYQVRPRLRVDGVDSLVINYNVTPLVIPLAFISEIALVIS</sequence>
<name>A0A3S1IU54_9CYAN</name>
<accession>A0A3S1IU54</accession>
<dbReference type="InterPro" id="IPR025351">
    <property type="entry name" value="Pvc16_N"/>
</dbReference>
<gene>
    <name evidence="3" type="ORF">DSM106972_059390</name>
</gene>
<dbReference type="EMBL" id="RSCL01000016">
    <property type="protein sequence ID" value="RUT02461.1"/>
    <property type="molecule type" value="Genomic_DNA"/>
</dbReference>
<feature type="domain" description="Pvc16 N-terminal" evidence="2">
    <location>
        <begin position="9"/>
        <end position="197"/>
    </location>
</feature>
<keyword evidence="4" id="KW-1185">Reference proteome</keyword>
<evidence type="ECO:0000259" key="2">
    <source>
        <dbReference type="Pfam" id="PF14065"/>
    </source>
</evidence>
<reference evidence="3" key="1">
    <citation type="submission" date="2018-12" db="EMBL/GenBank/DDBJ databases">
        <authorList>
            <person name="Will S."/>
            <person name="Neumann-Schaal M."/>
            <person name="Henke P."/>
        </authorList>
    </citation>
    <scope>NUCLEOTIDE SEQUENCE</scope>
    <source>
        <strain evidence="3">PCC 7102</strain>
    </source>
</reference>
<proteinExistence type="predicted"/>
<reference evidence="3" key="2">
    <citation type="journal article" date="2019" name="Genome Biol. Evol.">
        <title>Day and night: Metabolic profiles and evolutionary relationships of six axenic non-marine cyanobacteria.</title>
        <authorList>
            <person name="Will S.E."/>
            <person name="Henke P."/>
            <person name="Boedeker C."/>
            <person name="Huang S."/>
            <person name="Brinkmann H."/>
            <person name="Rohde M."/>
            <person name="Jarek M."/>
            <person name="Friedl T."/>
            <person name="Seufert S."/>
            <person name="Schumacher M."/>
            <person name="Overmann J."/>
            <person name="Neumann-Schaal M."/>
            <person name="Petersen J."/>
        </authorList>
    </citation>
    <scope>NUCLEOTIDE SEQUENCE [LARGE SCALE GENOMIC DNA]</scope>
    <source>
        <strain evidence="3">PCC 7102</strain>
    </source>
</reference>
<feature type="region of interest" description="Disordered" evidence="1">
    <location>
        <begin position="27"/>
        <end position="48"/>
    </location>
</feature>
<organism evidence="3 4">
    <name type="scientific">Dulcicalothrix desertica PCC 7102</name>
    <dbReference type="NCBI Taxonomy" id="232991"/>
    <lineage>
        <taxon>Bacteria</taxon>
        <taxon>Bacillati</taxon>
        <taxon>Cyanobacteriota</taxon>
        <taxon>Cyanophyceae</taxon>
        <taxon>Nostocales</taxon>
        <taxon>Calotrichaceae</taxon>
        <taxon>Dulcicalothrix</taxon>
    </lineage>
</organism>
<protein>
    <recommendedName>
        <fullName evidence="2">Pvc16 N-terminal domain-containing protein</fullName>
    </recommendedName>
</protein>
<dbReference type="RefSeq" id="WP_127084173.1">
    <property type="nucleotide sequence ID" value="NZ_RSCL01000016.1"/>
</dbReference>
<comment type="caution">
    <text evidence="3">The sequence shown here is derived from an EMBL/GenBank/DDBJ whole genome shotgun (WGS) entry which is preliminary data.</text>
</comment>
<dbReference type="OrthoDB" id="527247at2"/>
<dbReference type="Proteomes" id="UP000271624">
    <property type="component" value="Unassembled WGS sequence"/>
</dbReference>
<dbReference type="AlphaFoldDB" id="A0A3S1IU54"/>